<dbReference type="Proteomes" id="UP000185766">
    <property type="component" value="Unassembled WGS sequence"/>
</dbReference>
<dbReference type="InterPro" id="IPR018713">
    <property type="entry name" value="MPAB/Lcp_cat_dom"/>
</dbReference>
<dbReference type="RefSeq" id="WP_083394321.1">
    <property type="nucleotide sequence ID" value="NZ_FOAS01000011.1"/>
</dbReference>
<reference evidence="2 3" key="1">
    <citation type="submission" date="2016-10" db="EMBL/GenBank/DDBJ databases">
        <authorList>
            <person name="de Groot N.N."/>
        </authorList>
    </citation>
    <scope>NUCLEOTIDE SEQUENCE [LARGE SCALE GENOMIC DNA]</scope>
    <source>
        <strain evidence="2 3">JCM 19513</strain>
    </source>
</reference>
<evidence type="ECO:0000313" key="3">
    <source>
        <dbReference type="Proteomes" id="UP000185766"/>
    </source>
</evidence>
<feature type="domain" description="ER-bound oxygenase mpaB/mpaB'/Rubber oxygenase catalytic" evidence="1">
    <location>
        <begin position="127"/>
        <end position="343"/>
    </location>
</feature>
<gene>
    <name evidence="2" type="ORF">SAMN05216214_111162</name>
</gene>
<protein>
    <recommendedName>
        <fullName evidence="1">ER-bound oxygenase mpaB/mpaB'/Rubber oxygenase catalytic domain-containing protein</fullName>
    </recommendedName>
</protein>
<keyword evidence="3" id="KW-1185">Reference proteome</keyword>
<evidence type="ECO:0000259" key="1">
    <source>
        <dbReference type="Pfam" id="PF09995"/>
    </source>
</evidence>
<dbReference type="InterPro" id="IPR037473">
    <property type="entry name" value="Lcp-like"/>
</dbReference>
<dbReference type="EMBL" id="FOAS01000011">
    <property type="protein sequence ID" value="SEL39898.1"/>
    <property type="molecule type" value="Genomic_DNA"/>
</dbReference>
<proteinExistence type="predicted"/>
<dbReference type="AlphaFoldDB" id="A0A1H7PWQ7"/>
<dbReference type="STRING" id="1429083.GCA_001885685_02170"/>
<sequence>MSHSYPARHGKDLPIARRIAAPLLWLVRQQDAEPSDAEWTRLGQALLEGDPLADDVVRYFQHVGHRAGWGEMQRATAGHWHELPHNSAVRALFARCAQTPDWVDEPALRRGAAVIARSGKTGMRVLRDFGLMAGYQASAINQTLVKTGALEKGAQRRVAETTKWWMDCTAEGGVLPGHTGFNTTLKVRVIHALVRANLSQRDDWDTAYLGLPVNQLDMQVTWLAFSVMFLIGQRVLGVPVSKAEAADVMQLWRYIGWLMGVDEKHLCASEYAGRIALYRNLLSQAQADETTVQLAQALADEPLQRYYGEFQWLRSHWDKQVHLSIIRLFVGAKGMRALGLSRWVLPWYPLLFAPVNFLLHSTVRVLPGGKAWLTQRGRRRQEHMLSILFGTAAPDIIQLAEH</sequence>
<dbReference type="PANTHER" id="PTHR37539:SF1">
    <property type="entry name" value="ER-BOUND OXYGENASE MPAB_MPAB'_RUBBER OXYGENASE CATALYTIC DOMAIN-CONTAINING PROTEIN"/>
    <property type="match status" value="1"/>
</dbReference>
<name>A0A1H7PWQ7_9GAMM</name>
<accession>A0A1H7PWQ7</accession>
<evidence type="ECO:0000313" key="2">
    <source>
        <dbReference type="EMBL" id="SEL39898.1"/>
    </source>
</evidence>
<dbReference type="PANTHER" id="PTHR37539">
    <property type="entry name" value="SECRETED PROTEIN-RELATED"/>
    <property type="match status" value="1"/>
</dbReference>
<dbReference type="GO" id="GO:0016491">
    <property type="term" value="F:oxidoreductase activity"/>
    <property type="evidence" value="ECO:0007669"/>
    <property type="project" value="InterPro"/>
</dbReference>
<organism evidence="2 3">
    <name type="scientific">Atopomonas hussainii</name>
    <dbReference type="NCBI Taxonomy" id="1429083"/>
    <lineage>
        <taxon>Bacteria</taxon>
        <taxon>Pseudomonadati</taxon>
        <taxon>Pseudomonadota</taxon>
        <taxon>Gammaproteobacteria</taxon>
        <taxon>Pseudomonadales</taxon>
        <taxon>Pseudomonadaceae</taxon>
        <taxon>Atopomonas</taxon>
    </lineage>
</organism>
<dbReference type="Pfam" id="PF09995">
    <property type="entry name" value="MPAB_Lcp_cat"/>
    <property type="match status" value="1"/>
</dbReference>